<accession>A0A242MJP4</accession>
<proteinExistence type="predicted"/>
<dbReference type="EMBL" id="NBTZ01000101">
    <property type="protein sequence ID" value="OTP71529.1"/>
    <property type="molecule type" value="Genomic_DNA"/>
</dbReference>
<dbReference type="RefSeq" id="WP_082771344.1">
    <property type="nucleotide sequence ID" value="NZ_MSRG01000056.1"/>
</dbReference>
<evidence type="ECO:0000313" key="1">
    <source>
        <dbReference type="EMBL" id="OTP71529.1"/>
    </source>
</evidence>
<dbReference type="AlphaFoldDB" id="A0A242MJP4"/>
<dbReference type="Proteomes" id="UP000195221">
    <property type="component" value="Unassembled WGS sequence"/>
</dbReference>
<sequence>MRQPSAANQERLGRIAEAFRAAYAAGDYRSGANLAAEALTLTPGNMTILPDYALCLMRINAFDQAYKVYMSIHDAPASQRKLLAASTWLDGLVEVCGWLGKTDEMREYGLRSLRASDTQCGANPSESIPDQAPPAFNPQNPAENVIAYSLFGANPRYCEPAVLNAELTRDLFKGWTCRIYLDATVPAHVQQRLKDAGADVVFMGPESGVHPLMWRFLVIDDPKVKRFLLRDADALLSEREAAAVQEWIKSPYYFHVLRDYFTHTELILAGLWGGCGGVLKNAVQSMQQFAATNADSGRFIDQHYLRTNVWPTLRKSVLTHDDLFGFHDAKPFPPHAPNRWNTEKFHVGSNTSYQAIGGVSSLADGAAQKLVFSAADGKPLFDYDAVVRNGEWRLDVPFFIVQKLAAKEIVVNKAAS</sequence>
<gene>
    <name evidence="1" type="ORF">PAMC26577_24050</name>
</gene>
<reference evidence="1 2" key="1">
    <citation type="submission" date="2017-03" db="EMBL/GenBank/DDBJ databases">
        <title>Genome analysis of strain PAMC 26577.</title>
        <authorList>
            <person name="Oh H.-M."/>
            <person name="Yang J.-A."/>
        </authorList>
    </citation>
    <scope>NUCLEOTIDE SEQUENCE [LARGE SCALE GENOMIC DNA]</scope>
    <source>
        <strain evidence="1 2">PAMC 26577</strain>
    </source>
</reference>
<protein>
    <submittedName>
        <fullName evidence="1">TPR protein</fullName>
    </submittedName>
</protein>
<name>A0A242MJP4_CABSO</name>
<organism evidence="1 2">
    <name type="scientific">Caballeronia sordidicola</name>
    <name type="common">Burkholderia sordidicola</name>
    <dbReference type="NCBI Taxonomy" id="196367"/>
    <lineage>
        <taxon>Bacteria</taxon>
        <taxon>Pseudomonadati</taxon>
        <taxon>Pseudomonadota</taxon>
        <taxon>Betaproteobacteria</taxon>
        <taxon>Burkholderiales</taxon>
        <taxon>Burkholderiaceae</taxon>
        <taxon>Caballeronia</taxon>
    </lineage>
</organism>
<comment type="caution">
    <text evidence="1">The sequence shown here is derived from an EMBL/GenBank/DDBJ whole genome shotgun (WGS) entry which is preliminary data.</text>
</comment>
<evidence type="ECO:0000313" key="2">
    <source>
        <dbReference type="Proteomes" id="UP000195221"/>
    </source>
</evidence>